<dbReference type="PANTHER" id="PTHR11716:SF106">
    <property type="entry name" value="PHOSPHOLIPASE A2 A2-ACTITOXIN-UCS2A-LIKE"/>
    <property type="match status" value="1"/>
</dbReference>
<dbReference type="EMBL" id="CAWYQH010000130">
    <property type="protein sequence ID" value="CAK8692230.1"/>
    <property type="molecule type" value="Genomic_DNA"/>
</dbReference>
<feature type="signal peptide" evidence="5">
    <location>
        <begin position="1"/>
        <end position="19"/>
    </location>
</feature>
<protein>
    <recommendedName>
        <fullName evidence="5">Phospholipase A2</fullName>
        <ecNumber evidence="5">3.1.1.4</ecNumber>
    </recommendedName>
</protein>
<evidence type="ECO:0000256" key="2">
    <source>
        <dbReference type="ARBA" id="ARBA00007892"/>
    </source>
</evidence>
<evidence type="ECO:0000256" key="4">
    <source>
        <dbReference type="ARBA" id="ARBA00023157"/>
    </source>
</evidence>
<dbReference type="Proteomes" id="UP001642483">
    <property type="component" value="Unassembled WGS sequence"/>
</dbReference>
<keyword evidence="3 5" id="KW-0964">Secreted</keyword>
<proteinExistence type="inferred from homology"/>
<dbReference type="Gene3D" id="1.20.90.10">
    <property type="entry name" value="Phospholipase A2 domain"/>
    <property type="match status" value="1"/>
</dbReference>
<dbReference type="PROSITE" id="PS00119">
    <property type="entry name" value="PA2_ASP"/>
    <property type="match status" value="1"/>
</dbReference>
<accession>A0ABP0GKX0</accession>
<dbReference type="PROSITE" id="PS00118">
    <property type="entry name" value="PA2_HIS"/>
    <property type="match status" value="1"/>
</dbReference>
<reference evidence="7 8" key="1">
    <citation type="submission" date="2024-02" db="EMBL/GenBank/DDBJ databases">
        <authorList>
            <person name="Daric V."/>
            <person name="Darras S."/>
        </authorList>
    </citation>
    <scope>NUCLEOTIDE SEQUENCE [LARGE SCALE GENOMIC DNA]</scope>
</reference>
<keyword evidence="5" id="KW-0106">Calcium</keyword>
<dbReference type="InterPro" id="IPR033112">
    <property type="entry name" value="PLA2_Asp_AS"/>
</dbReference>
<keyword evidence="8" id="KW-1185">Reference proteome</keyword>
<feature type="domain" description="Phospholipase A2-like central" evidence="6">
    <location>
        <begin position="40"/>
        <end position="158"/>
    </location>
</feature>
<evidence type="ECO:0000313" key="7">
    <source>
        <dbReference type="EMBL" id="CAK8692230.1"/>
    </source>
</evidence>
<evidence type="ECO:0000313" key="8">
    <source>
        <dbReference type="Proteomes" id="UP001642483"/>
    </source>
</evidence>
<dbReference type="InterPro" id="IPR016090">
    <property type="entry name" value="PLA2-like_dom"/>
</dbReference>
<evidence type="ECO:0000256" key="3">
    <source>
        <dbReference type="ARBA" id="ARBA00022525"/>
    </source>
</evidence>
<name>A0ABP0GKX0_CLALP</name>
<dbReference type="SUPFAM" id="SSF48619">
    <property type="entry name" value="Phospholipase A2, PLA2"/>
    <property type="match status" value="1"/>
</dbReference>
<dbReference type="InterPro" id="IPR036444">
    <property type="entry name" value="PLipase_A2_dom_sf"/>
</dbReference>
<keyword evidence="5" id="KW-0443">Lipid metabolism</keyword>
<dbReference type="InterPro" id="IPR001211">
    <property type="entry name" value="PLA2"/>
</dbReference>
<evidence type="ECO:0000256" key="1">
    <source>
        <dbReference type="ARBA" id="ARBA00004613"/>
    </source>
</evidence>
<comment type="subcellular location">
    <subcellularLocation>
        <location evidence="1 5">Secreted</location>
    </subcellularLocation>
</comment>
<keyword evidence="5" id="KW-0732">Signal</keyword>
<evidence type="ECO:0000256" key="5">
    <source>
        <dbReference type="RuleBase" id="RU361236"/>
    </source>
</evidence>
<keyword evidence="5" id="KW-0378">Hydrolase</keyword>
<dbReference type="EC" id="3.1.1.4" evidence="5"/>
<gene>
    <name evidence="7" type="ORF">CVLEPA_LOCUS24957</name>
</gene>
<keyword evidence="4" id="KW-1015">Disulfide bond</keyword>
<sequence>MNTKVFLLLLSLYCSCTSARTSTNVQSVNVGKQILCFQGKSWSVKNLVEAASDFQGYGCWCGAFNGGGSRRVVDAVDSCCKAHDLCFDKAEDKLPWYIPDKVLLGTPYTIVCENNMARCEGFTLSNSICKCDRVFAECIARNINAYNSKYAHYKTRNC</sequence>
<dbReference type="InterPro" id="IPR033113">
    <property type="entry name" value="PLA2_histidine"/>
</dbReference>
<comment type="similarity">
    <text evidence="2">Belongs to the phospholipase A2 family. Group I subfamily. D49 sub-subfamily.</text>
</comment>
<dbReference type="SMART" id="SM00085">
    <property type="entry name" value="PA2c"/>
    <property type="match status" value="1"/>
</dbReference>
<dbReference type="PANTHER" id="PTHR11716">
    <property type="entry name" value="PHOSPHOLIPASE A2 FAMILY MEMBER"/>
    <property type="match status" value="1"/>
</dbReference>
<comment type="caution">
    <text evidence="7">The sequence shown here is derived from an EMBL/GenBank/DDBJ whole genome shotgun (WGS) entry which is preliminary data.</text>
</comment>
<feature type="chain" id="PRO_5044961776" description="Phospholipase A2" evidence="5">
    <location>
        <begin position="20"/>
        <end position="158"/>
    </location>
</feature>
<comment type="cofactor">
    <cofactor evidence="5">
        <name>Ca(2+)</name>
        <dbReference type="ChEBI" id="CHEBI:29108"/>
    </cofactor>
</comment>
<organism evidence="7 8">
    <name type="scientific">Clavelina lepadiformis</name>
    <name type="common">Light-bulb sea squirt</name>
    <name type="synonym">Ascidia lepadiformis</name>
    <dbReference type="NCBI Taxonomy" id="159417"/>
    <lineage>
        <taxon>Eukaryota</taxon>
        <taxon>Metazoa</taxon>
        <taxon>Chordata</taxon>
        <taxon>Tunicata</taxon>
        <taxon>Ascidiacea</taxon>
        <taxon>Aplousobranchia</taxon>
        <taxon>Clavelinidae</taxon>
        <taxon>Clavelina</taxon>
    </lineage>
</organism>
<dbReference type="Pfam" id="PF00068">
    <property type="entry name" value="Phospholip_A2_1"/>
    <property type="match status" value="1"/>
</dbReference>
<evidence type="ECO:0000259" key="6">
    <source>
        <dbReference type="SMART" id="SM00085"/>
    </source>
</evidence>
<dbReference type="PRINTS" id="PR00389">
    <property type="entry name" value="PHPHLIPASEA2"/>
</dbReference>
<comment type="catalytic activity">
    <reaction evidence="5">
        <text>a 1,2-diacyl-sn-glycero-3-phosphocholine + H2O = a 1-acyl-sn-glycero-3-phosphocholine + a fatty acid + H(+)</text>
        <dbReference type="Rhea" id="RHEA:15801"/>
        <dbReference type="ChEBI" id="CHEBI:15377"/>
        <dbReference type="ChEBI" id="CHEBI:15378"/>
        <dbReference type="ChEBI" id="CHEBI:28868"/>
        <dbReference type="ChEBI" id="CHEBI:57643"/>
        <dbReference type="ChEBI" id="CHEBI:58168"/>
        <dbReference type="EC" id="3.1.1.4"/>
    </reaction>
</comment>